<dbReference type="InterPro" id="IPR002695">
    <property type="entry name" value="PurH-like"/>
</dbReference>
<proteinExistence type="inferred from homology"/>
<evidence type="ECO:0000256" key="3">
    <source>
        <dbReference type="ARBA" id="ARBA00007667"/>
    </source>
</evidence>
<dbReference type="SMART" id="SM00851">
    <property type="entry name" value="MGS"/>
    <property type="match status" value="1"/>
</dbReference>
<dbReference type="AlphaFoldDB" id="X0XXP8"/>
<dbReference type="PANTHER" id="PTHR11692:SF0">
    <property type="entry name" value="BIFUNCTIONAL PURINE BIOSYNTHESIS PROTEIN ATIC"/>
    <property type="match status" value="1"/>
</dbReference>
<dbReference type="Pfam" id="PF02142">
    <property type="entry name" value="MGS"/>
    <property type="match status" value="1"/>
</dbReference>
<protein>
    <recommendedName>
        <fullName evidence="8">MGS-like domain-containing protein</fullName>
    </recommendedName>
</protein>
<accession>X0XXP8</accession>
<dbReference type="Pfam" id="PF01808">
    <property type="entry name" value="AICARFT_IMPCHas"/>
    <property type="match status" value="1"/>
</dbReference>
<evidence type="ECO:0000256" key="2">
    <source>
        <dbReference type="ARBA" id="ARBA00004954"/>
    </source>
</evidence>
<dbReference type="InterPro" id="IPR036914">
    <property type="entry name" value="MGS-like_dom_sf"/>
</dbReference>
<feature type="domain" description="MGS-like" evidence="8">
    <location>
        <begin position="1"/>
        <end position="57"/>
    </location>
</feature>
<dbReference type="GO" id="GO:0004643">
    <property type="term" value="F:phosphoribosylaminoimidazolecarboxamide formyltransferase activity"/>
    <property type="evidence" value="ECO:0007669"/>
    <property type="project" value="InterPro"/>
</dbReference>
<dbReference type="GO" id="GO:0006189">
    <property type="term" value="P:'de novo' IMP biosynthetic process"/>
    <property type="evidence" value="ECO:0007669"/>
    <property type="project" value="UniProtKB-UniPathway"/>
</dbReference>
<gene>
    <name evidence="9" type="ORF">S01H1_73466</name>
</gene>
<sequence length="242" mass="26193">ALLGLRNKNEHKAAMKKHNIEPIDLVCVNLYPFEQTIAKPDCTLAEAIENIDIGGPSMLRSAAKNHKFVTVVTQSDQYDKVIEEMEKNNGALGEEMRSSCARIAFSLTASYDAAIAKYLNARANVEYPEKVSIALSKAASLRYGENPHQSAAFYKLPSSGETSISGGTLLEGGIGISFNNLLDTNAAFELVKEFAEPAAVVVKHLNPCGCAIDEDICVAYRKAYECDVVSAFGSIIALNRKV</sequence>
<evidence type="ECO:0000313" key="9">
    <source>
        <dbReference type="EMBL" id="GAG29516.1"/>
    </source>
</evidence>
<dbReference type="InterPro" id="IPR011607">
    <property type="entry name" value="MGS-like_dom"/>
</dbReference>
<evidence type="ECO:0000256" key="6">
    <source>
        <dbReference type="ARBA" id="ARBA00022801"/>
    </source>
</evidence>
<reference evidence="9" key="1">
    <citation type="journal article" date="2014" name="Front. Microbiol.">
        <title>High frequency of phylogenetically diverse reductive dehalogenase-homologous genes in deep subseafloor sedimentary metagenomes.</title>
        <authorList>
            <person name="Kawai M."/>
            <person name="Futagami T."/>
            <person name="Toyoda A."/>
            <person name="Takaki Y."/>
            <person name="Nishi S."/>
            <person name="Hori S."/>
            <person name="Arai W."/>
            <person name="Tsubouchi T."/>
            <person name="Morono Y."/>
            <person name="Uchiyama I."/>
            <person name="Ito T."/>
            <person name="Fujiyama A."/>
            <person name="Inagaki F."/>
            <person name="Takami H."/>
        </authorList>
    </citation>
    <scope>NUCLEOTIDE SEQUENCE</scope>
    <source>
        <strain evidence="9">Expedition CK06-06</strain>
    </source>
</reference>
<dbReference type="InterPro" id="IPR024051">
    <property type="entry name" value="AICAR_Tfase_dup_dom_sf"/>
</dbReference>
<comment type="caution">
    <text evidence="9">The sequence shown here is derived from an EMBL/GenBank/DDBJ whole genome shotgun (WGS) entry which is preliminary data.</text>
</comment>
<name>X0XXP8_9ZZZZ</name>
<evidence type="ECO:0000256" key="7">
    <source>
        <dbReference type="ARBA" id="ARBA00023268"/>
    </source>
</evidence>
<organism evidence="9">
    <name type="scientific">marine sediment metagenome</name>
    <dbReference type="NCBI Taxonomy" id="412755"/>
    <lineage>
        <taxon>unclassified sequences</taxon>
        <taxon>metagenomes</taxon>
        <taxon>ecological metagenomes</taxon>
    </lineage>
</organism>
<evidence type="ECO:0000256" key="1">
    <source>
        <dbReference type="ARBA" id="ARBA00004844"/>
    </source>
</evidence>
<dbReference type="UniPathway" id="UPA00074">
    <property type="reaction ID" value="UER00133"/>
</dbReference>
<comment type="similarity">
    <text evidence="3">Belongs to the PurH family.</text>
</comment>
<evidence type="ECO:0000256" key="5">
    <source>
        <dbReference type="ARBA" id="ARBA00022755"/>
    </source>
</evidence>
<dbReference type="SUPFAM" id="SSF52335">
    <property type="entry name" value="Methylglyoxal synthase-like"/>
    <property type="match status" value="1"/>
</dbReference>
<dbReference type="CDD" id="cd01421">
    <property type="entry name" value="IMPCH"/>
    <property type="match status" value="1"/>
</dbReference>
<keyword evidence="7" id="KW-0511">Multifunctional enzyme</keyword>
<dbReference type="PANTHER" id="PTHR11692">
    <property type="entry name" value="BIFUNCTIONAL PURINE BIOSYNTHESIS PROTEIN PURH"/>
    <property type="match status" value="1"/>
</dbReference>
<evidence type="ECO:0000259" key="8">
    <source>
        <dbReference type="SMART" id="SM00851"/>
    </source>
</evidence>
<comment type="pathway">
    <text evidence="2">Purine metabolism; IMP biosynthesis via de novo pathway; 5-formamido-1-(5-phospho-D-ribosyl)imidazole-4-carboxamide from 5-amino-1-(5-phospho-D-ribosyl)imidazole-4-carboxamide (10-formyl THF route): step 1/1.</text>
</comment>
<dbReference type="InterPro" id="IPR016193">
    <property type="entry name" value="Cytidine_deaminase-like"/>
</dbReference>
<comment type="pathway">
    <text evidence="1">Purine metabolism; IMP biosynthesis via de novo pathway; IMP from 5-formamido-1-(5-phospho-D-ribosyl)imidazole-4-carboxamide: step 1/1.</text>
</comment>
<keyword evidence="6" id="KW-0378">Hydrolase</keyword>
<dbReference type="Gene3D" id="3.40.50.1380">
    <property type="entry name" value="Methylglyoxal synthase-like domain"/>
    <property type="match status" value="1"/>
</dbReference>
<dbReference type="GO" id="GO:0005829">
    <property type="term" value="C:cytosol"/>
    <property type="evidence" value="ECO:0007669"/>
    <property type="project" value="TreeGrafter"/>
</dbReference>
<evidence type="ECO:0000256" key="4">
    <source>
        <dbReference type="ARBA" id="ARBA00022679"/>
    </source>
</evidence>
<feature type="non-terminal residue" evidence="9">
    <location>
        <position position="1"/>
    </location>
</feature>
<dbReference type="EMBL" id="BARS01049091">
    <property type="protein sequence ID" value="GAG29516.1"/>
    <property type="molecule type" value="Genomic_DNA"/>
</dbReference>
<dbReference type="SMART" id="SM00798">
    <property type="entry name" value="AICARFT_IMPCHas"/>
    <property type="match status" value="1"/>
</dbReference>
<keyword evidence="4" id="KW-0808">Transferase</keyword>
<dbReference type="Gene3D" id="3.40.140.20">
    <property type="match status" value="1"/>
</dbReference>
<feature type="non-terminal residue" evidence="9">
    <location>
        <position position="242"/>
    </location>
</feature>
<dbReference type="GO" id="GO:0003937">
    <property type="term" value="F:IMP cyclohydrolase activity"/>
    <property type="evidence" value="ECO:0007669"/>
    <property type="project" value="InterPro"/>
</dbReference>
<dbReference type="SUPFAM" id="SSF53927">
    <property type="entry name" value="Cytidine deaminase-like"/>
    <property type="match status" value="1"/>
</dbReference>
<keyword evidence="5" id="KW-0658">Purine biosynthesis</keyword>